<dbReference type="InterPro" id="IPR036388">
    <property type="entry name" value="WH-like_DNA-bd_sf"/>
</dbReference>
<organism evidence="2 3">
    <name type="scientific">Pendulispora albinea</name>
    <dbReference type="NCBI Taxonomy" id="2741071"/>
    <lineage>
        <taxon>Bacteria</taxon>
        <taxon>Pseudomonadati</taxon>
        <taxon>Myxococcota</taxon>
        <taxon>Myxococcia</taxon>
        <taxon>Myxococcales</taxon>
        <taxon>Sorangiineae</taxon>
        <taxon>Pendulisporaceae</taxon>
        <taxon>Pendulispora</taxon>
    </lineage>
</organism>
<dbReference type="EMBL" id="CP089984">
    <property type="protein sequence ID" value="WXB19003.1"/>
    <property type="molecule type" value="Genomic_DNA"/>
</dbReference>
<dbReference type="InterPro" id="IPR007630">
    <property type="entry name" value="RNA_pol_sigma70_r4"/>
</dbReference>
<dbReference type="NCBIfam" id="TIGR02937">
    <property type="entry name" value="sigma70-ECF"/>
    <property type="match status" value="1"/>
</dbReference>
<dbReference type="InterPro" id="IPR014284">
    <property type="entry name" value="RNA_pol_sigma-70_dom"/>
</dbReference>
<dbReference type="Proteomes" id="UP001370348">
    <property type="component" value="Chromosome"/>
</dbReference>
<feature type="domain" description="RNA polymerase sigma-70 region 4" evidence="1">
    <location>
        <begin position="86"/>
        <end position="131"/>
    </location>
</feature>
<dbReference type="Pfam" id="PF04545">
    <property type="entry name" value="Sigma70_r4"/>
    <property type="match status" value="1"/>
</dbReference>
<dbReference type="InterPro" id="IPR011745">
    <property type="entry name" value="RNA_pol_sigma70_MYXXA"/>
</dbReference>
<accession>A0ABZ2M929</accession>
<dbReference type="Gene3D" id="1.10.10.10">
    <property type="entry name" value="Winged helix-like DNA-binding domain superfamily/Winged helix DNA-binding domain"/>
    <property type="match status" value="1"/>
</dbReference>
<proteinExistence type="predicted"/>
<evidence type="ECO:0000259" key="1">
    <source>
        <dbReference type="Pfam" id="PF04545"/>
    </source>
</evidence>
<dbReference type="RefSeq" id="WP_394828628.1">
    <property type="nucleotide sequence ID" value="NZ_CP089984.1"/>
</dbReference>
<dbReference type="InterPro" id="IPR013324">
    <property type="entry name" value="RNA_pol_sigma_r3/r4-like"/>
</dbReference>
<keyword evidence="3" id="KW-1185">Reference proteome</keyword>
<evidence type="ECO:0000313" key="2">
    <source>
        <dbReference type="EMBL" id="WXB19003.1"/>
    </source>
</evidence>
<gene>
    <name evidence="2" type="ORF">LZC94_17410</name>
</gene>
<sequence length="169" mass="19693">MRQRILVGSEGAGPKLAEYRGRGALRRWLRVVAVRTALNLVDRPERGLPMSDRSWERFPAPDDLELAYFRTLYRAEFDRALRDAAARLTPRERLLLRQSFIDGWTIDDLGSHYHVHRATASRWLLQARERLVTMTRELLMERLRCSRSRLESALALVRSELHISLSSLL</sequence>
<dbReference type="NCBIfam" id="TIGR03001">
    <property type="entry name" value="Sig-70_gmx1"/>
    <property type="match status" value="1"/>
</dbReference>
<evidence type="ECO:0000313" key="3">
    <source>
        <dbReference type="Proteomes" id="UP001370348"/>
    </source>
</evidence>
<name>A0ABZ2M929_9BACT</name>
<reference evidence="2 3" key="1">
    <citation type="submission" date="2021-12" db="EMBL/GenBank/DDBJ databases">
        <title>Discovery of the Pendulisporaceae a myxobacterial family with distinct sporulation behavior and unique specialized metabolism.</title>
        <authorList>
            <person name="Garcia R."/>
            <person name="Popoff A."/>
            <person name="Bader C.D."/>
            <person name="Loehr J."/>
            <person name="Walesch S."/>
            <person name="Walt C."/>
            <person name="Boldt J."/>
            <person name="Bunk B."/>
            <person name="Haeckl F.J.F.P.J."/>
            <person name="Gunesch A.P."/>
            <person name="Birkelbach J."/>
            <person name="Nuebel U."/>
            <person name="Pietschmann T."/>
            <person name="Bach T."/>
            <person name="Mueller R."/>
        </authorList>
    </citation>
    <scope>NUCLEOTIDE SEQUENCE [LARGE SCALE GENOMIC DNA]</scope>
    <source>
        <strain evidence="2 3">MSr11954</strain>
    </source>
</reference>
<protein>
    <submittedName>
        <fullName evidence="2">Sigma-70 family RNA polymerase sigma factor</fullName>
    </submittedName>
</protein>
<dbReference type="SUPFAM" id="SSF88659">
    <property type="entry name" value="Sigma3 and sigma4 domains of RNA polymerase sigma factors"/>
    <property type="match status" value="1"/>
</dbReference>